<evidence type="ECO:0000313" key="2">
    <source>
        <dbReference type="Proteomes" id="UP001234178"/>
    </source>
</evidence>
<reference evidence="1 2" key="1">
    <citation type="journal article" date="2023" name="Nucleic Acids Res.">
        <title>The hologenome of Daphnia magna reveals possible DNA methylation and microbiome-mediated evolution of the host genome.</title>
        <authorList>
            <person name="Chaturvedi A."/>
            <person name="Li X."/>
            <person name="Dhandapani V."/>
            <person name="Marshall H."/>
            <person name="Kissane S."/>
            <person name="Cuenca-Cambronero M."/>
            <person name="Asole G."/>
            <person name="Calvet F."/>
            <person name="Ruiz-Romero M."/>
            <person name="Marangio P."/>
            <person name="Guigo R."/>
            <person name="Rago D."/>
            <person name="Mirbahai L."/>
            <person name="Eastwood N."/>
            <person name="Colbourne J.K."/>
            <person name="Zhou J."/>
            <person name="Mallon E."/>
            <person name="Orsini L."/>
        </authorList>
    </citation>
    <scope>NUCLEOTIDE SEQUENCE [LARGE SCALE GENOMIC DNA]</scope>
    <source>
        <strain evidence="1">LRV0_1</strain>
    </source>
</reference>
<evidence type="ECO:0000313" key="1">
    <source>
        <dbReference type="EMBL" id="KAK4023606.1"/>
    </source>
</evidence>
<protein>
    <submittedName>
        <fullName evidence="1">Uncharacterized protein</fullName>
    </submittedName>
</protein>
<proteinExistence type="predicted"/>
<dbReference type="Proteomes" id="UP001234178">
    <property type="component" value="Unassembled WGS sequence"/>
</dbReference>
<keyword evidence="2" id="KW-1185">Reference proteome</keyword>
<gene>
    <name evidence="1" type="ORF">OUZ56_009006</name>
</gene>
<accession>A0ABR0AER7</accession>
<organism evidence="1 2">
    <name type="scientific">Daphnia magna</name>
    <dbReference type="NCBI Taxonomy" id="35525"/>
    <lineage>
        <taxon>Eukaryota</taxon>
        <taxon>Metazoa</taxon>
        <taxon>Ecdysozoa</taxon>
        <taxon>Arthropoda</taxon>
        <taxon>Crustacea</taxon>
        <taxon>Branchiopoda</taxon>
        <taxon>Diplostraca</taxon>
        <taxon>Cladocera</taxon>
        <taxon>Anomopoda</taxon>
        <taxon>Daphniidae</taxon>
        <taxon>Daphnia</taxon>
    </lineage>
</organism>
<sequence>MTRLHFNIKLSQILQQGRKQPFVADLEASNTLIVHKKARNSTSSFQDGNAIQISKELSFPSSFQRRSSPAGSAYWYTLSGYITHLDL</sequence>
<comment type="caution">
    <text evidence="1">The sequence shown here is derived from an EMBL/GenBank/DDBJ whole genome shotgun (WGS) entry which is preliminary data.</text>
</comment>
<name>A0ABR0AER7_9CRUS</name>
<dbReference type="EMBL" id="JAOYFB010000037">
    <property type="protein sequence ID" value="KAK4023606.1"/>
    <property type="molecule type" value="Genomic_DNA"/>
</dbReference>